<evidence type="ECO:0008006" key="2">
    <source>
        <dbReference type="Google" id="ProtNLM"/>
    </source>
</evidence>
<evidence type="ECO:0000313" key="1">
    <source>
        <dbReference type="EMBL" id="MDI5972442.1"/>
    </source>
</evidence>
<dbReference type="AlphaFoldDB" id="A0AA90HCL0"/>
<reference evidence="1" key="1">
    <citation type="submission" date="2023-05" db="EMBL/GenBank/DDBJ databases">
        <title>Streptantibioticus silvisoli sp. nov., acidotolerant actinomycetes 1 from pine litter.</title>
        <authorList>
            <person name="Swiecimska M."/>
            <person name="Golinska P."/>
            <person name="Sangal V."/>
            <person name="Wachnowicz B."/>
            <person name="Goodfellow M."/>
        </authorList>
    </citation>
    <scope>NUCLEOTIDE SEQUENCE</scope>
    <source>
        <strain evidence="1">SL13</strain>
    </source>
</reference>
<accession>A0AA90HCL0</accession>
<dbReference type="SUPFAM" id="SSF81301">
    <property type="entry name" value="Nucleotidyltransferase"/>
    <property type="match status" value="1"/>
</dbReference>
<name>A0AA90HCL0_9ACTN</name>
<organism evidence="1">
    <name type="scientific">Streptantibioticus silvisoli</name>
    <dbReference type="NCBI Taxonomy" id="2705255"/>
    <lineage>
        <taxon>Bacteria</taxon>
        <taxon>Bacillati</taxon>
        <taxon>Actinomycetota</taxon>
        <taxon>Actinomycetes</taxon>
        <taxon>Kitasatosporales</taxon>
        <taxon>Streptomycetaceae</taxon>
        <taxon>Streptantibioticus</taxon>
    </lineage>
</organism>
<dbReference type="RefSeq" id="WP_271316587.1">
    <property type="nucleotide sequence ID" value="NZ_JABXJJ020000032.1"/>
</dbReference>
<dbReference type="InterPro" id="IPR043519">
    <property type="entry name" value="NT_sf"/>
</dbReference>
<comment type="caution">
    <text evidence="1">The sequence shown here is derived from an EMBL/GenBank/DDBJ whole genome shotgun (WGS) entry which is preliminary data.</text>
</comment>
<gene>
    <name evidence="1" type="ORF">POF50_024400</name>
</gene>
<sequence>MRFELPTMALRFGSGSEATPERRRDLEAGRREPAAVPDGAEIAARYPIFADAVSVYAAGSVVQGWGHANSDLDLYVITDEPIDLTDSGLEYFDRRVSTEDPGIRIVLGEFGPFRADIELWRAAQVDEIIARFAGSTPSQEAPEPGKTEQDLLYRLASGMPLTGADWWQRRRDEINASCYGGWLAENRKLTAETLLEDVGGLLVSGDEQTAVLAARDALVASVEALLAVHRDYSINRKWLYRRLLAVRPPEISVEAAWRALTMVGATDDPAGWAGATAALSQRLLITVEGAKRHG</sequence>
<protein>
    <recommendedName>
        <fullName evidence="2">Nucleotidyltransferase domain-containing protein</fullName>
    </recommendedName>
</protein>
<proteinExistence type="predicted"/>
<dbReference type="EMBL" id="JABXJJ020000032">
    <property type="protein sequence ID" value="MDI5972442.1"/>
    <property type="molecule type" value="Genomic_DNA"/>
</dbReference>